<dbReference type="InterPro" id="IPR045298">
    <property type="entry name" value="Complex1_LYR_LYRM7"/>
</dbReference>
<dbReference type="PANTHER" id="PTHR46749:SF1">
    <property type="entry name" value="COMPLEX III ASSEMBLY FACTOR LYRM7"/>
    <property type="match status" value="1"/>
</dbReference>
<dbReference type="InParanoid" id="D2V2N6"/>
<dbReference type="GeneID" id="8852794"/>
<sequence length="71" mass="8300">LQAYRQLLRASRIVFDKDTRMLKLSLRQIRTEFEKNRFEKDANRITQLVSDANQTATFIVASVVQGVKENE</sequence>
<keyword evidence="2" id="KW-0496">Mitochondrion</keyword>
<dbReference type="GO" id="GO:0005759">
    <property type="term" value="C:mitochondrial matrix"/>
    <property type="evidence" value="ECO:0007669"/>
    <property type="project" value="UniProtKB-SubCell"/>
</dbReference>
<evidence type="ECO:0000313" key="5">
    <source>
        <dbReference type="EMBL" id="EFC49094.1"/>
    </source>
</evidence>
<dbReference type="GO" id="GO:0034551">
    <property type="term" value="P:mitochondrial respiratory chain complex III assembly"/>
    <property type="evidence" value="ECO:0007669"/>
    <property type="project" value="InterPro"/>
</dbReference>
<dbReference type="GO" id="GO:0044183">
    <property type="term" value="F:protein folding chaperone"/>
    <property type="evidence" value="ECO:0007669"/>
    <property type="project" value="TreeGrafter"/>
</dbReference>
<dbReference type="InterPro" id="IPR008011">
    <property type="entry name" value="Complex1_LYR_dom"/>
</dbReference>
<feature type="domain" description="Complex 1 LYR protein" evidence="4">
    <location>
        <begin position="1"/>
        <end position="54"/>
    </location>
</feature>
<organism evidence="6">
    <name type="scientific">Naegleria gruberi</name>
    <name type="common">Amoeba</name>
    <dbReference type="NCBI Taxonomy" id="5762"/>
    <lineage>
        <taxon>Eukaryota</taxon>
        <taxon>Discoba</taxon>
        <taxon>Heterolobosea</taxon>
        <taxon>Tetramitia</taxon>
        <taxon>Eutetramitia</taxon>
        <taxon>Vahlkampfiidae</taxon>
        <taxon>Naegleria</taxon>
    </lineage>
</organism>
<keyword evidence="3" id="KW-0143">Chaperone</keyword>
<gene>
    <name evidence="5" type="ORF">NAEGRDRAFT_5239</name>
</gene>
<dbReference type="InterPro" id="IPR050435">
    <property type="entry name" value="MZM1/LYRM7"/>
</dbReference>
<evidence type="ECO:0000256" key="2">
    <source>
        <dbReference type="ARBA" id="ARBA00023128"/>
    </source>
</evidence>
<protein>
    <submittedName>
        <fullName evidence="5">Predicted protein</fullName>
    </submittedName>
</protein>
<dbReference type="AlphaFoldDB" id="D2V2N6"/>
<dbReference type="KEGG" id="ngr:NAEGRDRAFT_5239"/>
<dbReference type="EMBL" id="GG738849">
    <property type="protein sequence ID" value="EFC49094.1"/>
    <property type="molecule type" value="Genomic_DNA"/>
</dbReference>
<dbReference type="Proteomes" id="UP000006671">
    <property type="component" value="Unassembled WGS sequence"/>
</dbReference>
<evidence type="ECO:0000256" key="3">
    <source>
        <dbReference type="ARBA" id="ARBA00023186"/>
    </source>
</evidence>
<feature type="non-terminal residue" evidence="5">
    <location>
        <position position="1"/>
    </location>
</feature>
<evidence type="ECO:0000256" key="1">
    <source>
        <dbReference type="ARBA" id="ARBA00004305"/>
    </source>
</evidence>
<dbReference type="RefSeq" id="XP_002681838.1">
    <property type="nucleotide sequence ID" value="XM_002681792.1"/>
</dbReference>
<keyword evidence="6" id="KW-1185">Reference proteome</keyword>
<evidence type="ECO:0000259" key="4">
    <source>
        <dbReference type="Pfam" id="PF05347"/>
    </source>
</evidence>
<feature type="non-terminal residue" evidence="5">
    <location>
        <position position="71"/>
    </location>
</feature>
<reference evidence="5 6" key="1">
    <citation type="journal article" date="2010" name="Cell">
        <title>The genome of Naegleria gruberi illuminates early eukaryotic versatility.</title>
        <authorList>
            <person name="Fritz-Laylin L.K."/>
            <person name="Prochnik S.E."/>
            <person name="Ginger M.L."/>
            <person name="Dacks J.B."/>
            <person name="Carpenter M.L."/>
            <person name="Field M.C."/>
            <person name="Kuo A."/>
            <person name="Paredez A."/>
            <person name="Chapman J."/>
            <person name="Pham J."/>
            <person name="Shu S."/>
            <person name="Neupane R."/>
            <person name="Cipriano M."/>
            <person name="Mancuso J."/>
            <person name="Tu H."/>
            <person name="Salamov A."/>
            <person name="Lindquist E."/>
            <person name="Shapiro H."/>
            <person name="Lucas S."/>
            <person name="Grigoriev I.V."/>
            <person name="Cande W.Z."/>
            <person name="Fulton C."/>
            <person name="Rokhsar D.S."/>
            <person name="Dawson S.C."/>
        </authorList>
    </citation>
    <scope>NUCLEOTIDE SEQUENCE [LARGE SCALE GENOMIC DNA]</scope>
    <source>
        <strain evidence="5 6">NEG-M</strain>
    </source>
</reference>
<comment type="subcellular location">
    <subcellularLocation>
        <location evidence="1">Mitochondrion matrix</location>
    </subcellularLocation>
</comment>
<dbReference type="CDD" id="cd20267">
    <property type="entry name" value="Complex1_LYR_LYRM7"/>
    <property type="match status" value="1"/>
</dbReference>
<accession>D2V2N6</accession>
<dbReference type="VEuPathDB" id="AmoebaDB:NAEGRDRAFT_5239"/>
<dbReference type="OrthoDB" id="529194at2759"/>
<dbReference type="PANTHER" id="PTHR46749">
    <property type="entry name" value="COMPLEX III ASSEMBLY FACTOR LYRM7"/>
    <property type="match status" value="1"/>
</dbReference>
<name>D2V2N6_NAEGR</name>
<evidence type="ECO:0000313" key="6">
    <source>
        <dbReference type="Proteomes" id="UP000006671"/>
    </source>
</evidence>
<proteinExistence type="predicted"/>
<dbReference type="Pfam" id="PF05347">
    <property type="entry name" value="Complex1_LYR"/>
    <property type="match status" value="1"/>
</dbReference>